<sequence length="187" mass="20435">MIRKQYLLKSGMLFLVALFFGCGETAPPVASKPAPTAAAKVVPAIPVVPALSAEEVVSPEDPVKKEDPIALFQYNPEGRRDPFKSIIIATGKRSASENLPPLQRKELSEMKLIGIVWGGFGHGAVIQTQDGKGYPVRKGTRIGMNNGVISRITNKEVVIEEKYLDIFGETKVRNVVMELHPQKEGLE</sequence>
<dbReference type="Gene3D" id="2.30.30.830">
    <property type="match status" value="1"/>
</dbReference>
<dbReference type="EMBL" id="VTOW01000002">
    <property type="protein sequence ID" value="NKE71024.1"/>
    <property type="molecule type" value="Genomic_DNA"/>
</dbReference>
<evidence type="ECO:0000313" key="2">
    <source>
        <dbReference type="EMBL" id="NKE71024.1"/>
    </source>
</evidence>
<comment type="caution">
    <text evidence="2">The sequence shown here is derived from an EMBL/GenBank/DDBJ whole genome shotgun (WGS) entry which is preliminary data.</text>
</comment>
<dbReference type="Proteomes" id="UP000534783">
    <property type="component" value="Unassembled WGS sequence"/>
</dbReference>
<dbReference type="AlphaFoldDB" id="A0A7X6DPP8"/>
<gene>
    <name evidence="2" type="ORF">MNODULE_09765</name>
</gene>
<evidence type="ECO:0000256" key="1">
    <source>
        <dbReference type="SAM" id="SignalP"/>
    </source>
</evidence>
<protein>
    <recommendedName>
        <fullName evidence="4">Pilus assembly protein PilP</fullName>
    </recommendedName>
</protein>
<accession>A0A7X6DPP8</accession>
<keyword evidence="1" id="KW-0732">Signal</keyword>
<evidence type="ECO:0008006" key="4">
    <source>
        <dbReference type="Google" id="ProtNLM"/>
    </source>
</evidence>
<name>A0A7X6DPP8_9BACT</name>
<dbReference type="InterPro" id="IPR007446">
    <property type="entry name" value="PilP"/>
</dbReference>
<keyword evidence="3" id="KW-1185">Reference proteome</keyword>
<reference evidence="2 3" key="1">
    <citation type="journal article" date="2020" name="Nature">
        <title>Bacterial chemolithoautotrophy via manganese oxidation.</title>
        <authorList>
            <person name="Yu H."/>
            <person name="Leadbetter J.R."/>
        </authorList>
    </citation>
    <scope>NUCLEOTIDE SEQUENCE [LARGE SCALE GENOMIC DNA]</scope>
    <source>
        <strain evidence="2 3">Mn-1</strain>
    </source>
</reference>
<dbReference type="PROSITE" id="PS51257">
    <property type="entry name" value="PROKAR_LIPOPROTEIN"/>
    <property type="match status" value="1"/>
</dbReference>
<feature type="signal peptide" evidence="1">
    <location>
        <begin position="1"/>
        <end position="25"/>
    </location>
</feature>
<proteinExistence type="predicted"/>
<organism evidence="2 3">
    <name type="scientific">Candidatus Manganitrophus noduliformans</name>
    <dbReference type="NCBI Taxonomy" id="2606439"/>
    <lineage>
        <taxon>Bacteria</taxon>
        <taxon>Pseudomonadati</taxon>
        <taxon>Nitrospirota</taxon>
        <taxon>Nitrospiria</taxon>
        <taxon>Candidatus Troglogloeales</taxon>
        <taxon>Candidatus Manganitrophaceae</taxon>
        <taxon>Candidatus Manganitrophus</taxon>
    </lineage>
</organism>
<feature type="chain" id="PRO_5030527044" description="Pilus assembly protein PilP" evidence="1">
    <location>
        <begin position="26"/>
        <end position="187"/>
    </location>
</feature>
<evidence type="ECO:0000313" key="3">
    <source>
        <dbReference type="Proteomes" id="UP000534783"/>
    </source>
</evidence>
<dbReference type="Pfam" id="PF04351">
    <property type="entry name" value="PilP"/>
    <property type="match status" value="1"/>
</dbReference>
<dbReference type="RefSeq" id="WP_168059367.1">
    <property type="nucleotide sequence ID" value="NZ_VTOW01000002.1"/>
</dbReference>